<proteinExistence type="predicted"/>
<dbReference type="AlphaFoldDB" id="A0A8J8F9Q8"/>
<keyword evidence="3" id="KW-1185">Reference proteome</keyword>
<dbReference type="EMBL" id="WHPF01000001">
    <property type="protein sequence ID" value="NNV54105.1"/>
    <property type="molecule type" value="Genomic_DNA"/>
</dbReference>
<evidence type="ECO:0000256" key="1">
    <source>
        <dbReference type="SAM" id="Phobius"/>
    </source>
</evidence>
<organism evidence="2 3">
    <name type="scientific">Limnovirga soli</name>
    <dbReference type="NCBI Taxonomy" id="2656915"/>
    <lineage>
        <taxon>Bacteria</taxon>
        <taxon>Pseudomonadati</taxon>
        <taxon>Bacteroidota</taxon>
        <taxon>Chitinophagia</taxon>
        <taxon>Chitinophagales</taxon>
        <taxon>Chitinophagaceae</taxon>
        <taxon>Limnovirga</taxon>
    </lineage>
</organism>
<keyword evidence="1" id="KW-0472">Membrane</keyword>
<protein>
    <submittedName>
        <fullName evidence="2">Uncharacterized protein</fullName>
    </submittedName>
</protein>
<feature type="transmembrane region" description="Helical" evidence="1">
    <location>
        <begin position="96"/>
        <end position="114"/>
    </location>
</feature>
<gene>
    <name evidence="2" type="ORF">GD597_01450</name>
</gene>
<name>A0A8J8F9Q8_9BACT</name>
<keyword evidence="1" id="KW-1133">Transmembrane helix</keyword>
<dbReference type="RefSeq" id="WP_171606015.1">
    <property type="nucleotide sequence ID" value="NZ_WHPF01000001.1"/>
</dbReference>
<comment type="caution">
    <text evidence="2">The sequence shown here is derived from an EMBL/GenBank/DDBJ whole genome shotgun (WGS) entry which is preliminary data.</text>
</comment>
<evidence type="ECO:0000313" key="3">
    <source>
        <dbReference type="Proteomes" id="UP000598971"/>
    </source>
</evidence>
<evidence type="ECO:0000313" key="2">
    <source>
        <dbReference type="EMBL" id="NNV54105.1"/>
    </source>
</evidence>
<dbReference type="Proteomes" id="UP000598971">
    <property type="component" value="Unassembled WGS sequence"/>
</dbReference>
<accession>A0A8J8F9Q8</accession>
<sequence>MTQLVSLKVSIYNFAIETNRISQLIDSRFTNLIFYPNILEADIDYKNYCNQLDAIKKYSDQLTINDDTIIIKEKISELPTISQSDFQIYSWGINQYMLFILLPLGLIGWTNTYFKIIKLQTKLKDTERTIGTLSFMLKALTNSN</sequence>
<keyword evidence="1" id="KW-0812">Transmembrane</keyword>
<reference evidence="2" key="1">
    <citation type="submission" date="2019-10" db="EMBL/GenBank/DDBJ databases">
        <title>Draft genome sequence of Panacibacter sp. KCS-6.</title>
        <authorList>
            <person name="Yim K.J."/>
        </authorList>
    </citation>
    <scope>NUCLEOTIDE SEQUENCE</scope>
    <source>
        <strain evidence="2">KCS-6</strain>
    </source>
</reference>